<proteinExistence type="inferred from homology"/>
<evidence type="ECO:0000259" key="2">
    <source>
        <dbReference type="Pfam" id="PF03435"/>
    </source>
</evidence>
<dbReference type="InterPro" id="IPR005097">
    <property type="entry name" value="Sacchrp_dh_NADP-bd"/>
</dbReference>
<dbReference type="FunFam" id="3.40.50.720:FF:000413">
    <property type="entry name" value="Trans-acting enoyl reductase"/>
    <property type="match status" value="1"/>
</dbReference>
<dbReference type="Proteomes" id="UP000610558">
    <property type="component" value="Unassembled WGS sequence"/>
</dbReference>
<dbReference type="InterPro" id="IPR051276">
    <property type="entry name" value="Saccharopine_DH-like_oxidrdct"/>
</dbReference>
<evidence type="ECO:0000313" key="4">
    <source>
        <dbReference type="Proteomes" id="UP000610558"/>
    </source>
</evidence>
<gene>
    <name evidence="3" type="ORF">IB286_01025</name>
</gene>
<dbReference type="EMBL" id="JACXLD010000001">
    <property type="protein sequence ID" value="MBD2857570.1"/>
    <property type="molecule type" value="Genomic_DNA"/>
</dbReference>
<dbReference type="GO" id="GO:0009247">
    <property type="term" value="P:glycolipid biosynthetic process"/>
    <property type="evidence" value="ECO:0007669"/>
    <property type="project" value="TreeGrafter"/>
</dbReference>
<comment type="caution">
    <text evidence="3">The sequence shown here is derived from an EMBL/GenBank/DDBJ whole genome shotgun (WGS) entry which is preliminary data.</text>
</comment>
<evidence type="ECO:0000313" key="3">
    <source>
        <dbReference type="EMBL" id="MBD2857570.1"/>
    </source>
</evidence>
<dbReference type="SUPFAM" id="SSF51735">
    <property type="entry name" value="NAD(P)-binding Rossmann-fold domains"/>
    <property type="match status" value="1"/>
</dbReference>
<organism evidence="3 4">
    <name type="scientific">Spongiibacter pelagi</name>
    <dbReference type="NCBI Taxonomy" id="2760804"/>
    <lineage>
        <taxon>Bacteria</taxon>
        <taxon>Pseudomonadati</taxon>
        <taxon>Pseudomonadota</taxon>
        <taxon>Gammaproteobacteria</taxon>
        <taxon>Cellvibrionales</taxon>
        <taxon>Spongiibacteraceae</taxon>
        <taxon>Spongiibacter</taxon>
    </lineage>
</organism>
<accession>A0A927GUP7</accession>
<dbReference type="PANTHER" id="PTHR12286">
    <property type="entry name" value="SACCHAROPINE DEHYDROGENASE-LIKE OXIDOREDUCTASE"/>
    <property type="match status" value="1"/>
</dbReference>
<reference evidence="3" key="1">
    <citation type="submission" date="2020-09" db="EMBL/GenBank/DDBJ databases">
        <authorList>
            <person name="Yoon J.-W."/>
        </authorList>
    </citation>
    <scope>NUCLEOTIDE SEQUENCE</scope>
    <source>
        <strain evidence="3">KMU-158</strain>
    </source>
</reference>
<name>A0A927GUP7_9GAMM</name>
<dbReference type="AlphaFoldDB" id="A0A927GUP7"/>
<evidence type="ECO:0000256" key="1">
    <source>
        <dbReference type="ARBA" id="ARBA00010591"/>
    </source>
</evidence>
<dbReference type="Gene3D" id="3.40.50.720">
    <property type="entry name" value="NAD(P)-binding Rossmann-like Domain"/>
    <property type="match status" value="1"/>
</dbReference>
<comment type="similarity">
    <text evidence="1">Belongs to the saccharopine dehydrogenase family. Enoyl reductase subfamily.</text>
</comment>
<dbReference type="PANTHER" id="PTHR12286:SF5">
    <property type="entry name" value="SACCHAROPINE DEHYDROGENASE-LIKE OXIDOREDUCTASE"/>
    <property type="match status" value="1"/>
</dbReference>
<protein>
    <submittedName>
        <fullName evidence="3">Saccharopine dehydrogenase NADP-binding domain-containing protein</fullName>
    </submittedName>
</protein>
<dbReference type="InterPro" id="IPR036291">
    <property type="entry name" value="NAD(P)-bd_dom_sf"/>
</dbReference>
<sequence>MNNNYDVVVFGATSFVGQILCNYLKEHQEQPALNWAIAGRSKTKLEQVKAELGLTQDILVADASDASALNALCQQTKLIITTVGPYALYGEPLVKACAETGTDYCDLTGEVQFIRSMIDRYEATAQQSGARIIHCCGFDSIPSDMGVWFTQQQSIKQFGEPCQNIHMQVKAAKGGLSGGTIASLMNVIEEASKNPALRKQMADPYMLCPEGISKTRQRNNPMFTKDSDSGRWEIPFFMGAINTRVVMRSEHLLSPLYGTGFSYDEAQSTGAGFGGRLKAMAGGAGLASFMLTASLAPGRWLLGKILPEPGEGPSPKEQLEGFFDIRFTGTTASGKTLSCKVTGDRDPGYGSTAKMLAQSAICLVKDKDQLAGGFWTTASGLGESLVTRLENHAGLSFEVLK</sequence>
<feature type="domain" description="Saccharopine dehydrogenase NADP binding" evidence="2">
    <location>
        <begin position="7"/>
        <end position="132"/>
    </location>
</feature>
<dbReference type="Pfam" id="PF03435">
    <property type="entry name" value="Sacchrp_dh_NADP"/>
    <property type="match status" value="1"/>
</dbReference>
<keyword evidence="4" id="KW-1185">Reference proteome</keyword>
<dbReference type="RefSeq" id="WP_190761805.1">
    <property type="nucleotide sequence ID" value="NZ_JACXLD010000001.1"/>
</dbReference>
<dbReference type="GO" id="GO:0005886">
    <property type="term" value="C:plasma membrane"/>
    <property type="evidence" value="ECO:0007669"/>
    <property type="project" value="TreeGrafter"/>
</dbReference>